<dbReference type="STRING" id="660122.C7Z313"/>
<evidence type="ECO:0000256" key="2">
    <source>
        <dbReference type="ARBA" id="ARBA00022737"/>
    </source>
</evidence>
<evidence type="ECO:0000313" key="5">
    <source>
        <dbReference type="Proteomes" id="UP000005206"/>
    </source>
</evidence>
<dbReference type="SUPFAM" id="SSF50978">
    <property type="entry name" value="WD40 repeat-like"/>
    <property type="match status" value="1"/>
</dbReference>
<dbReference type="InterPro" id="IPR036322">
    <property type="entry name" value="WD40_repeat_dom_sf"/>
</dbReference>
<dbReference type="VEuPathDB" id="FungiDB:NECHADRAFT_53746"/>
<dbReference type="Gene3D" id="2.130.10.10">
    <property type="entry name" value="YVTN repeat-like/Quinoprotein amine dehydrogenase"/>
    <property type="match status" value="2"/>
</dbReference>
<organism evidence="4 5">
    <name type="scientific">Fusarium vanettenii (strain ATCC MYA-4622 / CBS 123669 / FGSC 9596 / NRRL 45880 / 77-13-4)</name>
    <name type="common">Fusarium solani subsp. pisi</name>
    <dbReference type="NCBI Taxonomy" id="660122"/>
    <lineage>
        <taxon>Eukaryota</taxon>
        <taxon>Fungi</taxon>
        <taxon>Dikarya</taxon>
        <taxon>Ascomycota</taxon>
        <taxon>Pezizomycotina</taxon>
        <taxon>Sordariomycetes</taxon>
        <taxon>Hypocreomycetidae</taxon>
        <taxon>Hypocreales</taxon>
        <taxon>Nectriaceae</taxon>
        <taxon>Fusarium</taxon>
        <taxon>Fusarium solani species complex</taxon>
        <taxon>Fusarium vanettenii</taxon>
    </lineage>
</organism>
<sequence>MQFIPIIERAPFQVYGAALAFCPNNSPVKSTFRDRVLPFAKRIKYPHDDWSPILQVLEGHKYDVTSVAFSNDGKLIASASADDKICLWDTETGSLKRRLRIENASLENTAFSPRGQLIASGSYEKQQKFTIERDDFLSNEHWHPGQGARLDSLAFSANGSAKVSGSGHGSLQLWDPETGKPSKELLKHSSTTRTVAFSPDGTMVASSYDCSIRLWDLKSCSLPSEQLLELKKPRDNMRRMVLSSDRKILADLSEGKTMNIWKLEAGTLIPQGARFPAIEKFAFSPRCDVLAFTTAESDPRIQIWNLTEGEKTYAVEKIGYDVEELSFSSDGNTLAVLLSFSVHLLDPATGATRQILESP</sequence>
<protein>
    <submittedName>
        <fullName evidence="4">Uncharacterized protein</fullName>
    </submittedName>
</protein>
<dbReference type="AlphaFoldDB" id="C7Z313"/>
<keyword evidence="2" id="KW-0677">Repeat</keyword>
<dbReference type="PANTHER" id="PTHR19879:SF9">
    <property type="entry name" value="TRANSCRIPTION INITIATION FACTOR TFIID SUBUNIT 5"/>
    <property type="match status" value="1"/>
</dbReference>
<dbReference type="RefSeq" id="XP_003047290.1">
    <property type="nucleotide sequence ID" value="XM_003047244.1"/>
</dbReference>
<dbReference type="Proteomes" id="UP000005206">
    <property type="component" value="Chromosome 12"/>
</dbReference>
<dbReference type="GeneID" id="9676207"/>
<feature type="repeat" description="WD" evidence="3">
    <location>
        <begin position="57"/>
        <end position="98"/>
    </location>
</feature>
<feature type="repeat" description="WD" evidence="3">
    <location>
        <begin position="143"/>
        <end position="184"/>
    </location>
</feature>
<gene>
    <name evidence="4" type="ORF">NECHADRAFT_53746</name>
</gene>
<dbReference type="OrthoDB" id="626167at2759"/>
<dbReference type="InterPro" id="IPR019775">
    <property type="entry name" value="WD40_repeat_CS"/>
</dbReference>
<dbReference type="InParanoid" id="C7Z313"/>
<dbReference type="KEGG" id="nhe:NECHADRAFT_53746"/>
<dbReference type="InterPro" id="IPR001680">
    <property type="entry name" value="WD40_rpt"/>
</dbReference>
<dbReference type="PROSITE" id="PS00678">
    <property type="entry name" value="WD_REPEATS_1"/>
    <property type="match status" value="2"/>
</dbReference>
<dbReference type="PROSITE" id="PS50294">
    <property type="entry name" value="WD_REPEATS_REGION"/>
    <property type="match status" value="2"/>
</dbReference>
<dbReference type="InterPro" id="IPR015943">
    <property type="entry name" value="WD40/YVTN_repeat-like_dom_sf"/>
</dbReference>
<dbReference type="PANTHER" id="PTHR19879">
    <property type="entry name" value="TRANSCRIPTION INITIATION FACTOR TFIID"/>
    <property type="match status" value="1"/>
</dbReference>
<keyword evidence="5" id="KW-1185">Reference proteome</keyword>
<evidence type="ECO:0000256" key="3">
    <source>
        <dbReference type="PROSITE-ProRule" id="PRU00221"/>
    </source>
</evidence>
<dbReference type="InterPro" id="IPR020472">
    <property type="entry name" value="WD40_PAC1"/>
</dbReference>
<proteinExistence type="predicted"/>
<dbReference type="OMA" id="CINSICY"/>
<reference evidence="4 5" key="1">
    <citation type="journal article" date="2009" name="PLoS Genet.">
        <title>The genome of Nectria haematococca: contribution of supernumerary chromosomes to gene expansion.</title>
        <authorList>
            <person name="Coleman J.J."/>
            <person name="Rounsley S.D."/>
            <person name="Rodriguez-Carres M."/>
            <person name="Kuo A."/>
            <person name="Wasmann C.C."/>
            <person name="Grimwood J."/>
            <person name="Schmutz J."/>
            <person name="Taga M."/>
            <person name="White G.J."/>
            <person name="Zhou S."/>
            <person name="Schwartz D.C."/>
            <person name="Freitag M."/>
            <person name="Ma L.J."/>
            <person name="Danchin E.G."/>
            <person name="Henrissat B."/>
            <person name="Coutinho P.M."/>
            <person name="Nelson D.R."/>
            <person name="Straney D."/>
            <person name="Napoli C.A."/>
            <person name="Barker B.M."/>
            <person name="Gribskov M."/>
            <person name="Rep M."/>
            <person name="Kroken S."/>
            <person name="Molnar I."/>
            <person name="Rensing C."/>
            <person name="Kennell J.C."/>
            <person name="Zamora J."/>
            <person name="Farman M.L."/>
            <person name="Selker E.U."/>
            <person name="Salamov A."/>
            <person name="Shapiro H."/>
            <person name="Pangilinan J."/>
            <person name="Lindquist E."/>
            <person name="Lamers C."/>
            <person name="Grigoriev I.V."/>
            <person name="Geiser D.M."/>
            <person name="Covert S.F."/>
            <person name="Temporini E."/>
            <person name="Vanetten H.D."/>
        </authorList>
    </citation>
    <scope>NUCLEOTIDE SEQUENCE [LARGE SCALE GENOMIC DNA]</scope>
    <source>
        <strain evidence="5">ATCC MYA-4622 / CBS 123669 / FGSC 9596 / NRRL 45880 / 77-13-4</strain>
    </source>
</reference>
<dbReference type="EMBL" id="GG698907">
    <property type="protein sequence ID" value="EEU41577.1"/>
    <property type="molecule type" value="Genomic_DNA"/>
</dbReference>
<keyword evidence="1 3" id="KW-0853">WD repeat</keyword>
<dbReference type="eggNOG" id="KOG0272">
    <property type="taxonomic scope" value="Eukaryota"/>
</dbReference>
<name>C7Z313_FUSV7</name>
<dbReference type="PRINTS" id="PR00320">
    <property type="entry name" value="GPROTEINBRPT"/>
</dbReference>
<dbReference type="PROSITE" id="PS50082">
    <property type="entry name" value="WD_REPEATS_2"/>
    <property type="match status" value="3"/>
</dbReference>
<dbReference type="HOGENOM" id="CLU_772859_0_0_1"/>
<feature type="non-terminal residue" evidence="4">
    <location>
        <position position="359"/>
    </location>
</feature>
<dbReference type="CDD" id="cd00200">
    <property type="entry name" value="WD40"/>
    <property type="match status" value="1"/>
</dbReference>
<evidence type="ECO:0000313" key="4">
    <source>
        <dbReference type="EMBL" id="EEU41577.1"/>
    </source>
</evidence>
<accession>C7Z313</accession>
<dbReference type="Pfam" id="PF00400">
    <property type="entry name" value="WD40"/>
    <property type="match status" value="2"/>
</dbReference>
<evidence type="ECO:0000256" key="1">
    <source>
        <dbReference type="ARBA" id="ARBA00022574"/>
    </source>
</evidence>
<feature type="repeat" description="WD" evidence="3">
    <location>
        <begin position="185"/>
        <end position="219"/>
    </location>
</feature>
<dbReference type="SMART" id="SM00320">
    <property type="entry name" value="WD40"/>
    <property type="match status" value="4"/>
</dbReference>